<dbReference type="InterPro" id="IPR020612">
    <property type="entry name" value="Methylthiotransferase_CS"/>
</dbReference>
<evidence type="ECO:0000313" key="9">
    <source>
        <dbReference type="Proteomes" id="UP000178526"/>
    </source>
</evidence>
<dbReference type="Proteomes" id="UP000178526">
    <property type="component" value="Unassembled WGS sequence"/>
</dbReference>
<dbReference type="InterPro" id="IPR045784">
    <property type="entry name" value="Radical_SAM_N2"/>
</dbReference>
<evidence type="ECO:0000259" key="7">
    <source>
        <dbReference type="PROSITE" id="PS51918"/>
    </source>
</evidence>
<dbReference type="GO" id="GO:0046872">
    <property type="term" value="F:metal ion binding"/>
    <property type="evidence" value="ECO:0007669"/>
    <property type="project" value="UniProtKB-KW"/>
</dbReference>
<organism evidence="8 9">
    <name type="scientific">Candidatus Schekmanbacteria bacterium GWA2_38_11</name>
    <dbReference type="NCBI Taxonomy" id="1817876"/>
    <lineage>
        <taxon>Bacteria</taxon>
        <taxon>Candidatus Schekmaniibacteriota</taxon>
    </lineage>
</organism>
<dbReference type="InterPro" id="IPR023404">
    <property type="entry name" value="rSAM_horseshoe"/>
</dbReference>
<dbReference type="CDD" id="cd01335">
    <property type="entry name" value="Radical_SAM"/>
    <property type="match status" value="1"/>
</dbReference>
<dbReference type="EMBL" id="MGDB01000061">
    <property type="protein sequence ID" value="OGL41883.1"/>
    <property type="molecule type" value="Genomic_DNA"/>
</dbReference>
<reference evidence="8 9" key="1">
    <citation type="journal article" date="2016" name="Nat. Commun.">
        <title>Thousands of microbial genomes shed light on interconnected biogeochemical processes in an aquifer system.</title>
        <authorList>
            <person name="Anantharaman K."/>
            <person name="Brown C.T."/>
            <person name="Hug L.A."/>
            <person name="Sharon I."/>
            <person name="Castelle C.J."/>
            <person name="Probst A.J."/>
            <person name="Thomas B.C."/>
            <person name="Singh A."/>
            <person name="Wilkins M.J."/>
            <person name="Karaoz U."/>
            <person name="Brodie E.L."/>
            <person name="Williams K.H."/>
            <person name="Hubbard S.S."/>
            <person name="Banfield J.F."/>
        </authorList>
    </citation>
    <scope>NUCLEOTIDE SEQUENCE [LARGE SCALE GENOMIC DNA]</scope>
</reference>
<evidence type="ECO:0000256" key="5">
    <source>
        <dbReference type="ARBA" id="ARBA00023004"/>
    </source>
</evidence>
<evidence type="ECO:0000256" key="4">
    <source>
        <dbReference type="ARBA" id="ARBA00022723"/>
    </source>
</evidence>
<dbReference type="InterPro" id="IPR006638">
    <property type="entry name" value="Elp3/MiaA/NifB-like_rSAM"/>
</dbReference>
<dbReference type="InterPro" id="IPR007197">
    <property type="entry name" value="rSAM"/>
</dbReference>
<dbReference type="PANTHER" id="PTHR42731">
    <property type="entry name" value="SLL1084 PROTEIN"/>
    <property type="match status" value="1"/>
</dbReference>
<dbReference type="Pfam" id="PF04055">
    <property type="entry name" value="Radical_SAM"/>
    <property type="match status" value="1"/>
</dbReference>
<keyword evidence="6" id="KW-0411">Iron-sulfur</keyword>
<accession>A0A1F7RK32</accession>
<evidence type="ECO:0000256" key="3">
    <source>
        <dbReference type="ARBA" id="ARBA00022691"/>
    </source>
</evidence>
<dbReference type="AlphaFoldDB" id="A0A1F7RK32"/>
<dbReference type="Gene3D" id="3.40.50.280">
    <property type="entry name" value="Cobalamin-binding domain"/>
    <property type="match status" value="1"/>
</dbReference>
<dbReference type="InterPro" id="IPR058240">
    <property type="entry name" value="rSAM_sf"/>
</dbReference>
<dbReference type="GO" id="GO:0051539">
    <property type="term" value="F:4 iron, 4 sulfur cluster binding"/>
    <property type="evidence" value="ECO:0007669"/>
    <property type="project" value="UniProtKB-KW"/>
</dbReference>
<comment type="cofactor">
    <cofactor evidence="1">
        <name>[4Fe-4S] cluster</name>
        <dbReference type="ChEBI" id="CHEBI:49883"/>
    </cofactor>
</comment>
<evidence type="ECO:0000313" key="8">
    <source>
        <dbReference type="EMBL" id="OGL41883.1"/>
    </source>
</evidence>
<dbReference type="GO" id="GO:0003824">
    <property type="term" value="F:catalytic activity"/>
    <property type="evidence" value="ECO:0007669"/>
    <property type="project" value="InterPro"/>
</dbReference>
<sequence length="564" mass="64687">MSWKLIEKARNLLEEENGAIKKDFGGKISVALIYPNTYYLGMSNLGFQSLYYLFNNFPDIVCERGFLPSEEDLKEYQRTNTSLFSLESQKPINSFDIVAFSISFENDYLNLLRILKLSKIKIRTKERRLSDPLIIAGGIASTANPEPVAEFVDIFILGEAEEILEDFILNYKKARSEAENKTEFLEFFNPIKEAYIPRFIEVDYNDSGTIKRFRNIGVGKEKVSVGKVKDLNKTETFTHVLTPATEFSNIYLIEVSRGCSRHCNFCLIGNLMGKGRFRDVNKVLLQIDKGLERTNKIGLLGSSISEHPEFDSLCRSLSDKEILPSISSIRFEGVRDPLLELLVKSGQNSLTLAPEAGSEAMRKLIGKPISEEVILEKTQYAIVKGILNLKLYFLIGLPGEKWDDIKAIDDLIKKIRHRIVKETKGKTRLGKIIVSINSFIPKPFTPFQWYPMEEVSSLNKKLIFLKKSLKGMSNISVITDVPKWSYVQAVLARGDRRVSDILIKTLELDGDWYRSFRELNINPDFYNYRDREEEELFPWDFIDNGFSKDSLLLKYRITKKEISA</sequence>
<dbReference type="PANTHER" id="PTHR42731:SF5">
    <property type="entry name" value="RADICAL SAM DOMAIN PROTEIN"/>
    <property type="match status" value="1"/>
</dbReference>
<keyword evidence="3" id="KW-0949">S-adenosyl-L-methionine</keyword>
<dbReference type="SUPFAM" id="SSF102114">
    <property type="entry name" value="Radical SAM enzymes"/>
    <property type="match status" value="1"/>
</dbReference>
<dbReference type="SFLD" id="SFLDS00029">
    <property type="entry name" value="Radical_SAM"/>
    <property type="match status" value="1"/>
</dbReference>
<keyword evidence="2" id="KW-0004">4Fe-4S</keyword>
<comment type="caution">
    <text evidence="8">The sequence shown here is derived from an EMBL/GenBank/DDBJ whole genome shotgun (WGS) entry which is preliminary data.</text>
</comment>
<dbReference type="Gene3D" id="3.80.30.20">
    <property type="entry name" value="tm_1862 like domain"/>
    <property type="match status" value="1"/>
</dbReference>
<keyword evidence="4" id="KW-0479">Metal-binding</keyword>
<evidence type="ECO:0000256" key="6">
    <source>
        <dbReference type="ARBA" id="ARBA00023014"/>
    </source>
</evidence>
<dbReference type="SMART" id="SM00729">
    <property type="entry name" value="Elp3"/>
    <property type="match status" value="1"/>
</dbReference>
<dbReference type="SFLD" id="SFLDG01082">
    <property type="entry name" value="B12-binding_domain_containing"/>
    <property type="match status" value="1"/>
</dbReference>
<protein>
    <recommendedName>
        <fullName evidence="7">Radical SAM core domain-containing protein</fullName>
    </recommendedName>
</protein>
<feature type="domain" description="Radical SAM core" evidence="7">
    <location>
        <begin position="245"/>
        <end position="479"/>
    </location>
</feature>
<dbReference type="PROSITE" id="PS51918">
    <property type="entry name" value="RADICAL_SAM"/>
    <property type="match status" value="1"/>
</dbReference>
<dbReference type="Pfam" id="PF19864">
    <property type="entry name" value="Radical_SAM_N2"/>
    <property type="match status" value="1"/>
</dbReference>
<proteinExistence type="predicted"/>
<name>A0A1F7RK32_9BACT</name>
<evidence type="ECO:0000256" key="1">
    <source>
        <dbReference type="ARBA" id="ARBA00001966"/>
    </source>
</evidence>
<dbReference type="PROSITE" id="PS01278">
    <property type="entry name" value="MTTASE_RADICAL"/>
    <property type="match status" value="1"/>
</dbReference>
<gene>
    <name evidence="8" type="ORF">A2042_06945</name>
</gene>
<evidence type="ECO:0000256" key="2">
    <source>
        <dbReference type="ARBA" id="ARBA00022485"/>
    </source>
</evidence>
<keyword evidence="5" id="KW-0408">Iron</keyword>